<sequence length="275" mass="29568">MSILLGAALAAAMASGQDYGPQRVAPRGGYAQSCSEAYVNRGRLYADCRDTRGRMRGTSIELNRCGGEEINNDNGLLVCGRFRGDYEDSQPGRPGGGWGPGNGGPDWGGGAGRAPQGSYRESCTDASVRGGRLFARCEGGGRDRRASSLDYSRCGRFDIANENGLLVCGPVRGQWEGEGGWGGGNGGGWGRSSITVYDDANFRGASREFTSEDRNLGRTPFNDRISSMRVEGRWEVCTDAEFRGRCRIVEGDVRFLNGGFNDNISSLRPVRGGRY</sequence>
<comment type="similarity">
    <text evidence="1">Belongs to the beta/gamma-crystallin family.</text>
</comment>
<feature type="compositionally biased region" description="Gly residues" evidence="3">
    <location>
        <begin position="93"/>
        <end position="112"/>
    </location>
</feature>
<dbReference type="InterPro" id="IPR001064">
    <property type="entry name" value="Beta/gamma_crystallin"/>
</dbReference>
<dbReference type="SMART" id="SM01111">
    <property type="entry name" value="CVNH"/>
    <property type="match status" value="1"/>
</dbReference>
<dbReference type="EMBL" id="UAQP01000005">
    <property type="protein sequence ID" value="SPU52174.1"/>
    <property type="molecule type" value="Genomic_DNA"/>
</dbReference>
<dbReference type="InterPro" id="IPR011058">
    <property type="entry name" value="Cyanovirin-N"/>
</dbReference>
<evidence type="ECO:0000256" key="2">
    <source>
        <dbReference type="ARBA" id="ARBA00022737"/>
    </source>
</evidence>
<accession>A0A2X1BN42</accession>
<dbReference type="AlphaFoldDB" id="A0A2X1BN42"/>
<dbReference type="InterPro" id="IPR036673">
    <property type="entry name" value="Cyanovirin-N_sf"/>
</dbReference>
<reference evidence="5 6" key="1">
    <citation type="submission" date="2018-06" db="EMBL/GenBank/DDBJ databases">
        <authorList>
            <consortium name="Pathogen Informatics"/>
            <person name="Doyle S."/>
        </authorList>
    </citation>
    <scope>NUCLEOTIDE SEQUENCE [LARGE SCALE GENOMIC DNA]</scope>
    <source>
        <strain evidence="5 6">NCTC11166</strain>
    </source>
</reference>
<gene>
    <name evidence="5" type="ORF">NCTC11166_00493</name>
</gene>
<proteinExistence type="inferred from homology"/>
<dbReference type="PROSITE" id="PS50915">
    <property type="entry name" value="CRYSTALLIN_BETA_GAMMA"/>
    <property type="match status" value="1"/>
</dbReference>
<protein>
    <submittedName>
        <fullName evidence="5">Beta/Gamma crystallin</fullName>
    </submittedName>
</protein>
<feature type="domain" description="Beta/gamma crystallin 'Greek key'" evidence="4">
    <location>
        <begin position="192"/>
        <end position="232"/>
    </location>
</feature>
<evidence type="ECO:0000256" key="1">
    <source>
        <dbReference type="ARBA" id="ARBA00009646"/>
    </source>
</evidence>
<dbReference type="Gene3D" id="2.30.60.10">
    <property type="entry name" value="Cyanovirin-N"/>
    <property type="match status" value="2"/>
</dbReference>
<evidence type="ECO:0000313" key="6">
    <source>
        <dbReference type="Proteomes" id="UP000251186"/>
    </source>
</evidence>
<dbReference type="SUPFAM" id="SSF51322">
    <property type="entry name" value="Cyanovirin-N"/>
    <property type="match status" value="2"/>
</dbReference>
<dbReference type="SMART" id="SM00247">
    <property type="entry name" value="XTALbg"/>
    <property type="match status" value="1"/>
</dbReference>
<dbReference type="Pfam" id="PF00030">
    <property type="entry name" value="Crystall"/>
    <property type="match status" value="1"/>
</dbReference>
<dbReference type="RefSeq" id="WP_112861619.1">
    <property type="nucleotide sequence ID" value="NZ_UAQP01000005.1"/>
</dbReference>
<evidence type="ECO:0000256" key="3">
    <source>
        <dbReference type="SAM" id="MobiDB-lite"/>
    </source>
</evidence>
<dbReference type="InterPro" id="IPR011024">
    <property type="entry name" value="G_crystallin-like"/>
</dbReference>
<dbReference type="SUPFAM" id="SSF49695">
    <property type="entry name" value="gamma-Crystallin-like"/>
    <property type="match status" value="1"/>
</dbReference>
<feature type="region of interest" description="Disordered" evidence="3">
    <location>
        <begin position="89"/>
        <end position="123"/>
    </location>
</feature>
<evidence type="ECO:0000313" key="5">
    <source>
        <dbReference type="EMBL" id="SPU52174.1"/>
    </source>
</evidence>
<dbReference type="Gene3D" id="2.60.20.10">
    <property type="entry name" value="Crystallins"/>
    <property type="match status" value="1"/>
</dbReference>
<keyword evidence="2" id="KW-0677">Repeat</keyword>
<dbReference type="Proteomes" id="UP000251186">
    <property type="component" value="Unassembled WGS sequence"/>
</dbReference>
<organism evidence="5 6">
    <name type="scientific">Brevundimonas vesicularis</name>
    <name type="common">Pseudomonas vesicularis</name>
    <dbReference type="NCBI Taxonomy" id="41276"/>
    <lineage>
        <taxon>Bacteria</taxon>
        <taxon>Pseudomonadati</taxon>
        <taxon>Pseudomonadota</taxon>
        <taxon>Alphaproteobacteria</taxon>
        <taxon>Caulobacterales</taxon>
        <taxon>Caulobacteraceae</taxon>
        <taxon>Brevundimonas</taxon>
    </lineage>
</organism>
<evidence type="ECO:0000259" key="4">
    <source>
        <dbReference type="PROSITE" id="PS50915"/>
    </source>
</evidence>
<name>A0A2X1BN42_BREVE</name>